<keyword evidence="2" id="KW-1185">Reference proteome</keyword>
<evidence type="ECO:0000313" key="2">
    <source>
        <dbReference type="Proteomes" id="UP000504606"/>
    </source>
</evidence>
<dbReference type="RefSeq" id="XP_052120184.1">
    <property type="nucleotide sequence ID" value="XM_052264224.1"/>
</dbReference>
<evidence type="ECO:0000313" key="3">
    <source>
        <dbReference type="RefSeq" id="XP_052120184.1"/>
    </source>
</evidence>
<feature type="compositionally biased region" description="Pro residues" evidence="1">
    <location>
        <begin position="49"/>
        <end position="63"/>
    </location>
</feature>
<accession>A0A9C6WVC3</accession>
<dbReference type="GeneID" id="127748870"/>
<proteinExistence type="predicted"/>
<dbReference type="KEGG" id="foc:127748870"/>
<name>A0A9C6WVC3_FRAOC</name>
<sequence length="175" mass="18398">MQNSSWRGGTPAAGGTMPNHNAKFRSARSMPAWYHQQQQQQARMAVSRPEPPPPPPPPPSEPPPDPDYEVIEFPSQQYMNAAPPAKTNGAAGECCAVLRRSSKTMSISLQPADDARPPCAPAERVCLPGQALACSCSGTVRGCGRRSAAGTRSPLTFCSVLAVCSLPSGAIAKTN</sequence>
<dbReference type="AlphaFoldDB" id="A0A9C6WVC3"/>
<organism evidence="2 3">
    <name type="scientific">Frankliniella occidentalis</name>
    <name type="common">Western flower thrips</name>
    <name type="synonym">Euthrips occidentalis</name>
    <dbReference type="NCBI Taxonomy" id="133901"/>
    <lineage>
        <taxon>Eukaryota</taxon>
        <taxon>Metazoa</taxon>
        <taxon>Ecdysozoa</taxon>
        <taxon>Arthropoda</taxon>
        <taxon>Hexapoda</taxon>
        <taxon>Insecta</taxon>
        <taxon>Pterygota</taxon>
        <taxon>Neoptera</taxon>
        <taxon>Paraneoptera</taxon>
        <taxon>Thysanoptera</taxon>
        <taxon>Terebrantia</taxon>
        <taxon>Thripoidea</taxon>
        <taxon>Thripidae</taxon>
        <taxon>Frankliniella</taxon>
    </lineage>
</organism>
<protein>
    <submittedName>
        <fullName evidence="3">Uncharacterized protein LOC127748870</fullName>
    </submittedName>
</protein>
<evidence type="ECO:0000256" key="1">
    <source>
        <dbReference type="SAM" id="MobiDB-lite"/>
    </source>
</evidence>
<reference evidence="3" key="1">
    <citation type="submission" date="2025-08" db="UniProtKB">
        <authorList>
            <consortium name="RefSeq"/>
        </authorList>
    </citation>
    <scope>IDENTIFICATION</scope>
    <source>
        <tissue evidence="3">Whole organism</tissue>
    </source>
</reference>
<gene>
    <name evidence="3" type="primary">LOC127748870</name>
</gene>
<dbReference type="Proteomes" id="UP000504606">
    <property type="component" value="Unplaced"/>
</dbReference>
<feature type="region of interest" description="Disordered" evidence="1">
    <location>
        <begin position="1"/>
        <end position="88"/>
    </location>
</feature>